<evidence type="ECO:0000256" key="5">
    <source>
        <dbReference type="ARBA" id="ARBA00022630"/>
    </source>
</evidence>
<feature type="modified residue" description="FMN phosphoryl threonine" evidence="16">
    <location>
        <position position="225"/>
    </location>
</feature>
<keyword evidence="7 16" id="KW-0812">Transmembrane</keyword>
<evidence type="ECO:0000256" key="4">
    <source>
        <dbReference type="ARBA" id="ARBA00022553"/>
    </source>
</evidence>
<keyword evidence="3" id="KW-0997">Cell inner membrane</keyword>
<dbReference type="HAMAP" id="MF_00427">
    <property type="entry name" value="NqrC"/>
    <property type="match status" value="1"/>
</dbReference>
<keyword evidence="12 16" id="KW-0406">Ion transport</keyword>
<keyword evidence="1 16" id="KW-0813">Transport</keyword>
<comment type="subunit">
    <text evidence="16 17">Composed of six subunits; NqrA, NqrB, NqrC, NqrD, NqrE and NqrF.</text>
</comment>
<evidence type="ECO:0000256" key="7">
    <source>
        <dbReference type="ARBA" id="ARBA00022692"/>
    </source>
</evidence>
<sequence>MEEKSVNKTNSNGYTFMFAIILVVVVAALLAFAATSLQPIQQKNVRQEKKQNILATVGVDSVEVDGQKVPLTRDLADEFFDKYITESVALKEDGSVDDSVDAFEVDLAKELKKPVSDQIYPLYIADIEGSKYYIVPLRGKGLWDAIWGYISLKDDINTVKGAVFDHKGETPGLGAEITKDWFQQRFQDEKVFDGNGNLIGVSVAKGSLGNGNKDDNRVDAISGATITGRGVSDMISERLKHYLPYFKQQGDIKVASK</sequence>
<evidence type="ECO:0000256" key="9">
    <source>
        <dbReference type="ARBA" id="ARBA00022989"/>
    </source>
</evidence>
<evidence type="ECO:0000256" key="13">
    <source>
        <dbReference type="ARBA" id="ARBA00023075"/>
    </source>
</evidence>
<feature type="transmembrane region" description="Helical" evidence="16">
    <location>
        <begin position="14"/>
        <end position="37"/>
    </location>
</feature>
<name>A0A1L7I768_9FLAO</name>
<comment type="subcellular location">
    <subcellularLocation>
        <location evidence="16">Cell membrane</location>
        <topology evidence="16">Single-pass membrane protein</topology>
    </subcellularLocation>
</comment>
<dbReference type="KEGG" id="gfl:GRFL_2218"/>
<dbReference type="PANTHER" id="PTHR37838:SF1">
    <property type="entry name" value="NA(+)-TRANSLOCATING NADH-QUINONE REDUCTASE SUBUNIT C"/>
    <property type="match status" value="1"/>
</dbReference>
<dbReference type="NCBIfam" id="NF003753">
    <property type="entry name" value="PRK05346.2-4"/>
    <property type="match status" value="1"/>
</dbReference>
<keyword evidence="6 16" id="KW-0288">FMN</keyword>
<evidence type="ECO:0000256" key="12">
    <source>
        <dbReference type="ARBA" id="ARBA00023065"/>
    </source>
</evidence>
<evidence type="ECO:0000256" key="2">
    <source>
        <dbReference type="ARBA" id="ARBA00022475"/>
    </source>
</evidence>
<dbReference type="InterPro" id="IPR010204">
    <property type="entry name" value="NqrC"/>
</dbReference>
<keyword evidence="4 16" id="KW-0597">Phosphoprotein</keyword>
<evidence type="ECO:0000313" key="18">
    <source>
        <dbReference type="EMBL" id="APU68942.1"/>
    </source>
</evidence>
<keyword evidence="14 16" id="KW-0472">Membrane</keyword>
<evidence type="ECO:0000256" key="14">
    <source>
        <dbReference type="ARBA" id="ARBA00023136"/>
    </source>
</evidence>
<keyword evidence="9 16" id="KW-1133">Transmembrane helix</keyword>
<dbReference type="RefSeq" id="WP_083644650.1">
    <property type="nucleotide sequence ID" value="NZ_AMRU01000009.1"/>
</dbReference>
<keyword evidence="13 16" id="KW-0830">Ubiquinone</keyword>
<dbReference type="InterPro" id="IPR007329">
    <property type="entry name" value="FMN-bd"/>
</dbReference>
<evidence type="ECO:0000256" key="10">
    <source>
        <dbReference type="ARBA" id="ARBA00023027"/>
    </source>
</evidence>
<dbReference type="NCBIfam" id="TIGR01938">
    <property type="entry name" value="nqrC"/>
    <property type="match status" value="1"/>
</dbReference>
<dbReference type="SMART" id="SM00900">
    <property type="entry name" value="FMN_bind"/>
    <property type="match status" value="1"/>
</dbReference>
<organism evidence="18 19">
    <name type="scientific">Christiangramia flava JLT2011</name>
    <dbReference type="NCBI Taxonomy" id="1229726"/>
    <lineage>
        <taxon>Bacteria</taxon>
        <taxon>Pseudomonadati</taxon>
        <taxon>Bacteroidota</taxon>
        <taxon>Flavobacteriia</taxon>
        <taxon>Flavobacteriales</taxon>
        <taxon>Flavobacteriaceae</taxon>
        <taxon>Christiangramia</taxon>
    </lineage>
</organism>
<keyword evidence="11 16" id="KW-0915">Sodium</keyword>
<evidence type="ECO:0000256" key="3">
    <source>
        <dbReference type="ARBA" id="ARBA00022519"/>
    </source>
</evidence>
<dbReference type="Proteomes" id="UP000186230">
    <property type="component" value="Chromosome"/>
</dbReference>
<evidence type="ECO:0000256" key="1">
    <source>
        <dbReference type="ARBA" id="ARBA00022448"/>
    </source>
</evidence>
<keyword evidence="5 16" id="KW-0285">Flavoprotein</keyword>
<dbReference type="GO" id="GO:0010181">
    <property type="term" value="F:FMN binding"/>
    <property type="evidence" value="ECO:0007669"/>
    <property type="project" value="UniProtKB-UniRule"/>
</dbReference>
<evidence type="ECO:0000256" key="6">
    <source>
        <dbReference type="ARBA" id="ARBA00022643"/>
    </source>
</evidence>
<keyword evidence="10 16" id="KW-0520">NAD</keyword>
<evidence type="ECO:0000256" key="16">
    <source>
        <dbReference type="HAMAP-Rule" id="MF_00427"/>
    </source>
</evidence>
<keyword evidence="18" id="KW-0560">Oxidoreductase</keyword>
<comment type="catalytic activity">
    <reaction evidence="16 17">
        <text>a ubiquinone + n Na(+)(in) + NADH + H(+) = a ubiquinol + n Na(+)(out) + NAD(+)</text>
        <dbReference type="Rhea" id="RHEA:47748"/>
        <dbReference type="Rhea" id="RHEA-COMP:9565"/>
        <dbReference type="Rhea" id="RHEA-COMP:9566"/>
        <dbReference type="ChEBI" id="CHEBI:15378"/>
        <dbReference type="ChEBI" id="CHEBI:16389"/>
        <dbReference type="ChEBI" id="CHEBI:17976"/>
        <dbReference type="ChEBI" id="CHEBI:29101"/>
        <dbReference type="ChEBI" id="CHEBI:57540"/>
        <dbReference type="ChEBI" id="CHEBI:57945"/>
        <dbReference type="EC" id="7.2.1.1"/>
    </reaction>
</comment>
<evidence type="ECO:0000313" key="19">
    <source>
        <dbReference type="Proteomes" id="UP000186230"/>
    </source>
</evidence>
<evidence type="ECO:0000256" key="11">
    <source>
        <dbReference type="ARBA" id="ARBA00023053"/>
    </source>
</evidence>
<dbReference type="STRING" id="1229726.GRFL_2218"/>
<evidence type="ECO:0000256" key="8">
    <source>
        <dbReference type="ARBA" id="ARBA00022967"/>
    </source>
</evidence>
<keyword evidence="8 16" id="KW-1278">Translocase</keyword>
<dbReference type="AlphaFoldDB" id="A0A1L7I768"/>
<comment type="cofactor">
    <cofactor evidence="16 17">
        <name>FMN</name>
        <dbReference type="ChEBI" id="CHEBI:58210"/>
    </cofactor>
</comment>
<protein>
    <recommendedName>
        <fullName evidence="16 17">Na(+)-translocating NADH-quinone reductase subunit C</fullName>
        <shortName evidence="16 17">Na(+)-NQR subunit C</shortName>
        <shortName evidence="16 17">Na(+)-translocating NQR subunit C</shortName>
        <ecNumber evidence="16 17">7.2.1.1</ecNumber>
    </recommendedName>
    <alternativeName>
        <fullName evidence="16 17">NQR complex subunit C</fullName>
    </alternativeName>
    <alternativeName>
        <fullName evidence="16 17">NQR-1 subunit C</fullName>
    </alternativeName>
</protein>
<dbReference type="EMBL" id="CP016359">
    <property type="protein sequence ID" value="APU68942.1"/>
    <property type="molecule type" value="Genomic_DNA"/>
</dbReference>
<dbReference type="Pfam" id="PF04205">
    <property type="entry name" value="FMN_bind"/>
    <property type="match status" value="1"/>
</dbReference>
<reference evidence="18 19" key="1">
    <citation type="submission" date="2016-07" db="EMBL/GenBank/DDBJ databases">
        <title>Multi-omics approach to identify versatile polysaccharide utilization systems of a marine flavobacterium Gramella flava.</title>
        <authorList>
            <person name="Tang K."/>
        </authorList>
    </citation>
    <scope>NUCLEOTIDE SEQUENCE [LARGE SCALE GENOMIC DNA]</scope>
    <source>
        <strain evidence="18 19">JLT2011</strain>
    </source>
</reference>
<keyword evidence="15 16" id="KW-0739">Sodium transport</keyword>
<comment type="similarity">
    <text evidence="16 17">Belongs to the NqrC family.</text>
</comment>
<dbReference type="PIRSF" id="PIRSF009437">
    <property type="entry name" value="NQR-1_subunit_C"/>
    <property type="match status" value="1"/>
</dbReference>
<dbReference type="GO" id="GO:0006814">
    <property type="term" value="P:sodium ion transport"/>
    <property type="evidence" value="ECO:0007669"/>
    <property type="project" value="UniProtKB-UniRule"/>
</dbReference>
<comment type="caution">
    <text evidence="16">Lacks conserved residue(s) required for the propagation of feature annotation.</text>
</comment>
<dbReference type="OrthoDB" id="9813828at2"/>
<dbReference type="EC" id="7.2.1.1" evidence="16 17"/>
<comment type="function">
    <text evidence="16">NQR complex catalyzes the reduction of ubiquinone-1 to ubiquinol by two successive reactions, coupled with the transport of Na(+) ions from the cytoplasm to the periplasm. NqrA to NqrE are probably involved in the second step, the conversion of ubisemiquinone to ubiquinol.</text>
</comment>
<evidence type="ECO:0000256" key="17">
    <source>
        <dbReference type="PIRNR" id="PIRNR009437"/>
    </source>
</evidence>
<dbReference type="GO" id="GO:0016655">
    <property type="term" value="F:oxidoreductase activity, acting on NAD(P)H, quinone or similar compound as acceptor"/>
    <property type="evidence" value="ECO:0007669"/>
    <property type="project" value="UniProtKB-UniRule"/>
</dbReference>
<evidence type="ECO:0000256" key="15">
    <source>
        <dbReference type="ARBA" id="ARBA00023201"/>
    </source>
</evidence>
<accession>A0A1L7I768</accession>
<proteinExistence type="inferred from homology"/>
<dbReference type="GO" id="GO:0005886">
    <property type="term" value="C:plasma membrane"/>
    <property type="evidence" value="ECO:0007669"/>
    <property type="project" value="UniProtKB-SubCell"/>
</dbReference>
<keyword evidence="19" id="KW-1185">Reference proteome</keyword>
<dbReference type="PANTHER" id="PTHR37838">
    <property type="entry name" value="NA(+)-TRANSLOCATING NADH-QUINONE REDUCTASE SUBUNIT C"/>
    <property type="match status" value="1"/>
</dbReference>
<keyword evidence="2 16" id="KW-1003">Cell membrane</keyword>
<gene>
    <name evidence="16" type="primary">nqrC</name>
    <name evidence="18" type="ORF">GRFL_2218</name>
</gene>